<gene>
    <name evidence="1" type="ORF">HR065_02865</name>
</gene>
<dbReference type="Pfam" id="PF08282">
    <property type="entry name" value="Hydrolase_3"/>
    <property type="match status" value="1"/>
</dbReference>
<dbReference type="AlphaFoldDB" id="A0A851HAN0"/>
<name>A0A851HAN0_9MOLU</name>
<dbReference type="NCBIfam" id="TIGR01484">
    <property type="entry name" value="HAD-SF-IIB"/>
    <property type="match status" value="1"/>
</dbReference>
<comment type="caution">
    <text evidence="1">The sequence shown here is derived from an EMBL/GenBank/DDBJ whole genome shotgun (WGS) entry which is preliminary data.</text>
</comment>
<dbReference type="GO" id="GO:0005829">
    <property type="term" value="C:cytosol"/>
    <property type="evidence" value="ECO:0007669"/>
    <property type="project" value="TreeGrafter"/>
</dbReference>
<evidence type="ECO:0000313" key="2">
    <source>
        <dbReference type="Proteomes" id="UP000568109"/>
    </source>
</evidence>
<proteinExistence type="predicted"/>
<dbReference type="SUPFAM" id="SSF56784">
    <property type="entry name" value="HAD-like"/>
    <property type="match status" value="1"/>
</dbReference>
<sequence length="268" mass="30625">MKKLFFFDIDGTLMTREYVIHPQTRQLIQALAKDPNVKLGIATGRSRGGISNLGDLLPLFENLVLMNGSYIIADKKTIHEQKLSKELLTKIINKGKEYSIGLGIIGLDQREIVVINSDVEKLIETDGKRKWIIKEGQQINVNENFAVETLDYDVYQMWAFHEDNAVVEKFSQEIEVLKPYFSRPGRSDLVYRYFNKASGIQKLQELYPDYQVVCIGDGHNDIEMLKLADIGIAMGNTKYEEVLQNAQLVAPSIEKNQLYDFFKANKLV</sequence>
<dbReference type="GO" id="GO:0016791">
    <property type="term" value="F:phosphatase activity"/>
    <property type="evidence" value="ECO:0007669"/>
    <property type="project" value="TreeGrafter"/>
</dbReference>
<dbReference type="Gene3D" id="3.40.50.1000">
    <property type="entry name" value="HAD superfamily/HAD-like"/>
    <property type="match status" value="1"/>
</dbReference>
<dbReference type="GO" id="GO:0000287">
    <property type="term" value="F:magnesium ion binding"/>
    <property type="evidence" value="ECO:0007669"/>
    <property type="project" value="TreeGrafter"/>
</dbReference>
<organism evidence="1 2">
    <name type="scientific">Candidatus Phytoplasma pruni</name>
    <dbReference type="NCBI Taxonomy" id="479893"/>
    <lineage>
        <taxon>Bacteria</taxon>
        <taxon>Bacillati</taxon>
        <taxon>Mycoplasmatota</taxon>
        <taxon>Mollicutes</taxon>
        <taxon>Acholeplasmatales</taxon>
        <taxon>Acholeplasmataceae</taxon>
        <taxon>Candidatus Phytoplasma</taxon>
        <taxon>16SrIII (X-disease group)</taxon>
    </lineage>
</organism>
<dbReference type="InterPro" id="IPR036412">
    <property type="entry name" value="HAD-like_sf"/>
</dbReference>
<evidence type="ECO:0000313" key="1">
    <source>
        <dbReference type="EMBL" id="NWN46012.1"/>
    </source>
</evidence>
<dbReference type="EMBL" id="JABUOH010000062">
    <property type="protein sequence ID" value="NWN46012.1"/>
    <property type="molecule type" value="Genomic_DNA"/>
</dbReference>
<dbReference type="InterPro" id="IPR023214">
    <property type="entry name" value="HAD_sf"/>
</dbReference>
<reference evidence="1 2" key="1">
    <citation type="submission" date="2020-06" db="EMBL/GenBank/DDBJ databases">
        <title>Draft genome sequence of Candidatus Phytoplasma pruni (X-disease group, subgroup 16SrIII-B) strain ChTDIII from Argentina.</title>
        <authorList>
            <person name="Fernandez F.D."/>
            <person name="Zuebert C."/>
            <person name="Huettel B."/>
            <person name="Kube M."/>
            <person name="Conci L.R."/>
        </authorList>
    </citation>
    <scope>NUCLEOTIDE SEQUENCE [LARGE SCALE GENOMIC DNA]</scope>
    <source>
        <strain evidence="1 2">ChTDIII</strain>
    </source>
</reference>
<dbReference type="Proteomes" id="UP000568109">
    <property type="component" value="Unassembled WGS sequence"/>
</dbReference>
<protein>
    <submittedName>
        <fullName evidence="1">HAD family phosphatase</fullName>
    </submittedName>
</protein>
<dbReference type="Gene3D" id="3.30.1240.10">
    <property type="match status" value="1"/>
</dbReference>
<dbReference type="InterPro" id="IPR006379">
    <property type="entry name" value="HAD-SF_hydro_IIB"/>
</dbReference>
<dbReference type="PANTHER" id="PTHR10000:SF25">
    <property type="entry name" value="PHOSPHATASE YKRA-RELATED"/>
    <property type="match status" value="1"/>
</dbReference>
<accession>A0A851HAN0</accession>
<dbReference type="RefSeq" id="WP_178734395.1">
    <property type="nucleotide sequence ID" value="NZ_JABUOH010000062.1"/>
</dbReference>
<dbReference type="PANTHER" id="PTHR10000">
    <property type="entry name" value="PHOSPHOSERINE PHOSPHATASE"/>
    <property type="match status" value="1"/>
</dbReference>
<keyword evidence="2" id="KW-1185">Reference proteome</keyword>